<comment type="caution">
    <text evidence="2">The sequence shown here is derived from an EMBL/GenBank/DDBJ whole genome shotgun (WGS) entry which is preliminary data.</text>
</comment>
<feature type="region of interest" description="Disordered" evidence="1">
    <location>
        <begin position="1"/>
        <end position="53"/>
    </location>
</feature>
<proteinExistence type="predicted"/>
<feature type="compositionally biased region" description="Gly residues" evidence="1">
    <location>
        <begin position="71"/>
        <end position="82"/>
    </location>
</feature>
<name>A0A9W4EDV9_9ACTN</name>
<feature type="compositionally biased region" description="Low complexity" evidence="1">
    <location>
        <begin position="1"/>
        <end position="10"/>
    </location>
</feature>
<evidence type="ECO:0000256" key="1">
    <source>
        <dbReference type="SAM" id="MobiDB-lite"/>
    </source>
</evidence>
<gene>
    <name evidence="2" type="ORF">SBRY_20783</name>
</gene>
<dbReference type="AlphaFoldDB" id="A0A9W4EDV9"/>
<dbReference type="Proteomes" id="UP001153328">
    <property type="component" value="Unassembled WGS sequence"/>
</dbReference>
<accession>A0A9W4EDV9</accession>
<dbReference type="EMBL" id="CAJVAX010000012">
    <property type="protein sequence ID" value="CAG7631539.1"/>
    <property type="molecule type" value="Genomic_DNA"/>
</dbReference>
<evidence type="ECO:0000313" key="2">
    <source>
        <dbReference type="EMBL" id="CAG7631539.1"/>
    </source>
</evidence>
<feature type="region of interest" description="Disordered" evidence="1">
    <location>
        <begin position="66"/>
        <end position="91"/>
    </location>
</feature>
<reference evidence="2" key="1">
    <citation type="submission" date="2021-06" db="EMBL/GenBank/DDBJ databases">
        <authorList>
            <person name="Arsene-Ploetze F."/>
        </authorList>
    </citation>
    <scope>NUCLEOTIDE SEQUENCE</scope>
    <source>
        <strain evidence="2">SBRY1</strain>
    </source>
</reference>
<feature type="compositionally biased region" description="Basic residues" evidence="1">
    <location>
        <begin position="42"/>
        <end position="53"/>
    </location>
</feature>
<sequence length="126" mass="13165">MADAAASAAAQDLRLPDRGHREHGRTPWWRPGRGTFPAGVRGRGHHVGAPGHRRSCVQRGRTVGLHPEGRYGLGGAHPGGAGPADRGGRPALIRDVPAQAGTTWCSPGEMCHVRPPATCRGPLAVL</sequence>
<keyword evidence="3" id="KW-1185">Reference proteome</keyword>
<evidence type="ECO:0000313" key="3">
    <source>
        <dbReference type="Proteomes" id="UP001153328"/>
    </source>
</evidence>
<protein>
    <submittedName>
        <fullName evidence="2">Uncharacterized protein</fullName>
    </submittedName>
</protein>
<organism evidence="2 3">
    <name type="scientific">Actinacidiphila bryophytorum</name>
    <dbReference type="NCBI Taxonomy" id="1436133"/>
    <lineage>
        <taxon>Bacteria</taxon>
        <taxon>Bacillati</taxon>
        <taxon>Actinomycetota</taxon>
        <taxon>Actinomycetes</taxon>
        <taxon>Kitasatosporales</taxon>
        <taxon>Streptomycetaceae</taxon>
        <taxon>Actinacidiphila</taxon>
    </lineage>
</organism>